<dbReference type="PANTHER" id="PTHR10484">
    <property type="entry name" value="HISTONE H4"/>
    <property type="match status" value="1"/>
</dbReference>
<comment type="caution">
    <text evidence="16">The sequence shown here is derived from an EMBL/GenBank/DDBJ whole genome shotgun (WGS) entry which is preliminary data.</text>
</comment>
<dbReference type="EMBL" id="BGZK01002272">
    <property type="protein sequence ID" value="GBP92424.1"/>
    <property type="molecule type" value="Genomic_DNA"/>
</dbReference>
<dbReference type="Proteomes" id="UP000299102">
    <property type="component" value="Unassembled WGS sequence"/>
</dbReference>
<accession>A0A4C1ZZI0</accession>
<dbReference type="InterPro" id="IPR036388">
    <property type="entry name" value="WH-like_DNA-bd_sf"/>
</dbReference>
<dbReference type="OrthoDB" id="1110759at2759"/>
<dbReference type="Pfam" id="PF15511">
    <property type="entry name" value="CENP-T_C"/>
    <property type="match status" value="1"/>
</dbReference>
<feature type="compositionally biased region" description="Basic residues" evidence="14">
    <location>
        <begin position="225"/>
        <end position="237"/>
    </location>
</feature>
<comment type="subunit">
    <text evidence="5 13">The nucleosome is a histone octamer containing two molecules each of H2A, H2B, H3 and H4 assembled in one H3-H4 heterotetramer and two H2A-H2B heterodimers. The octamer wraps approximately 147 bp of DNA.</text>
</comment>
<keyword evidence="7 13" id="KW-0158">Chromosome</keyword>
<evidence type="ECO:0000256" key="9">
    <source>
        <dbReference type="ARBA" id="ARBA00022990"/>
    </source>
</evidence>
<evidence type="ECO:0000256" key="8">
    <source>
        <dbReference type="ARBA" id="ARBA00022481"/>
    </source>
</evidence>
<evidence type="ECO:0000256" key="2">
    <source>
        <dbReference type="ARBA" id="ARBA00004123"/>
    </source>
</evidence>
<reference evidence="16 17" key="1">
    <citation type="journal article" date="2019" name="Commun. Biol.">
        <title>The bagworm genome reveals a unique fibroin gene that provides high tensile strength.</title>
        <authorList>
            <person name="Kono N."/>
            <person name="Nakamura H."/>
            <person name="Ohtoshi R."/>
            <person name="Tomita M."/>
            <person name="Numata K."/>
            <person name="Arakawa K."/>
        </authorList>
    </citation>
    <scope>NUCLEOTIDE SEQUENCE [LARGE SCALE GENOMIC DNA]</scope>
</reference>
<keyword evidence="8" id="KW-0488">Methylation</keyword>
<dbReference type="InterPro" id="IPR035425">
    <property type="entry name" value="CENP-T/H4_C"/>
</dbReference>
<comment type="similarity">
    <text evidence="4 13">Belongs to the histone H4 family.</text>
</comment>
<dbReference type="InterPro" id="IPR019809">
    <property type="entry name" value="Histone_H4_CS"/>
</dbReference>
<dbReference type="InterPro" id="IPR005818">
    <property type="entry name" value="Histone_H1/H5_H15"/>
</dbReference>
<feature type="compositionally biased region" description="Gly residues" evidence="14">
    <location>
        <begin position="1"/>
        <end position="14"/>
    </location>
</feature>
<evidence type="ECO:0000256" key="13">
    <source>
        <dbReference type="RuleBase" id="RU000528"/>
    </source>
</evidence>
<comment type="function">
    <text evidence="1 13">Core component of nucleosome. Nucleosomes wrap and compact DNA into chromatin, limiting DNA accessibility to the cellular machineries which require DNA as a template. Histones thereby play a central role in transcription regulation, DNA repair, DNA replication and chromosomal stability. DNA accessibility is regulated via a complex set of post-translational modifications of histones, also called histone code, and nucleosome remodeling.</text>
</comment>
<evidence type="ECO:0000256" key="12">
    <source>
        <dbReference type="ARBA" id="ARBA00023269"/>
    </source>
</evidence>
<dbReference type="GO" id="GO:0030527">
    <property type="term" value="F:structural constituent of chromatin"/>
    <property type="evidence" value="ECO:0007669"/>
    <property type="project" value="InterPro"/>
</dbReference>
<dbReference type="PROSITE" id="PS00047">
    <property type="entry name" value="HISTONE_H4"/>
    <property type="match status" value="1"/>
</dbReference>
<dbReference type="SMART" id="SM00526">
    <property type="entry name" value="H15"/>
    <property type="match status" value="1"/>
</dbReference>
<evidence type="ECO:0000256" key="14">
    <source>
        <dbReference type="SAM" id="MobiDB-lite"/>
    </source>
</evidence>
<dbReference type="SMART" id="SM00417">
    <property type="entry name" value="H4"/>
    <property type="match status" value="1"/>
</dbReference>
<dbReference type="CDD" id="cd00073">
    <property type="entry name" value="H15"/>
    <property type="match status" value="1"/>
</dbReference>
<name>A0A4C1ZZI0_EUMVA</name>
<dbReference type="PRINTS" id="PR00623">
    <property type="entry name" value="HISTONEH4"/>
</dbReference>
<organism evidence="16 17">
    <name type="scientific">Eumeta variegata</name>
    <name type="common">Bagworm moth</name>
    <name type="synonym">Eumeta japonica</name>
    <dbReference type="NCBI Taxonomy" id="151549"/>
    <lineage>
        <taxon>Eukaryota</taxon>
        <taxon>Metazoa</taxon>
        <taxon>Ecdysozoa</taxon>
        <taxon>Arthropoda</taxon>
        <taxon>Hexapoda</taxon>
        <taxon>Insecta</taxon>
        <taxon>Pterygota</taxon>
        <taxon>Neoptera</taxon>
        <taxon>Endopterygota</taxon>
        <taxon>Lepidoptera</taxon>
        <taxon>Glossata</taxon>
        <taxon>Ditrysia</taxon>
        <taxon>Tineoidea</taxon>
        <taxon>Psychidae</taxon>
        <taxon>Oiketicinae</taxon>
        <taxon>Eumeta</taxon>
    </lineage>
</organism>
<dbReference type="Pfam" id="PF00538">
    <property type="entry name" value="Linker_histone"/>
    <property type="match status" value="1"/>
</dbReference>
<proteinExistence type="inferred from homology"/>
<feature type="region of interest" description="Disordered" evidence="14">
    <location>
        <begin position="1"/>
        <end position="22"/>
    </location>
</feature>
<comment type="subcellular location">
    <subcellularLocation>
        <location evidence="3">Chromosome</location>
    </subcellularLocation>
    <subcellularLocation>
        <location evidence="2">Nucleus</location>
    </subcellularLocation>
</comment>
<dbReference type="InterPro" id="IPR009072">
    <property type="entry name" value="Histone-fold"/>
</dbReference>
<keyword evidence="9" id="KW-0007">Acetylation</keyword>
<dbReference type="Gene3D" id="1.10.20.10">
    <property type="entry name" value="Histone, subunit A"/>
    <property type="match status" value="1"/>
</dbReference>
<evidence type="ECO:0000256" key="7">
    <source>
        <dbReference type="ARBA" id="ARBA00022454"/>
    </source>
</evidence>
<evidence type="ECO:0000259" key="15">
    <source>
        <dbReference type="PROSITE" id="PS51504"/>
    </source>
</evidence>
<evidence type="ECO:0000256" key="4">
    <source>
        <dbReference type="ARBA" id="ARBA00006564"/>
    </source>
</evidence>
<dbReference type="SUPFAM" id="SSF46785">
    <property type="entry name" value="Winged helix' DNA-binding domain"/>
    <property type="match status" value="1"/>
</dbReference>
<dbReference type="GO" id="GO:0046982">
    <property type="term" value="F:protein heterodimerization activity"/>
    <property type="evidence" value="ECO:0007669"/>
    <property type="project" value="InterPro"/>
</dbReference>
<dbReference type="InterPro" id="IPR036390">
    <property type="entry name" value="WH_DNA-bd_sf"/>
</dbReference>
<feature type="region of interest" description="Disordered" evidence="14">
    <location>
        <begin position="225"/>
        <end position="263"/>
    </location>
</feature>
<evidence type="ECO:0000256" key="1">
    <source>
        <dbReference type="ARBA" id="ARBA00002001"/>
    </source>
</evidence>
<keyword evidence="12 13" id="KW-0544">Nucleosome core</keyword>
<evidence type="ECO:0000256" key="10">
    <source>
        <dbReference type="ARBA" id="ARBA00023125"/>
    </source>
</evidence>
<dbReference type="GO" id="GO:0005634">
    <property type="term" value="C:nucleus"/>
    <property type="evidence" value="ECO:0007669"/>
    <property type="project" value="UniProtKB-SubCell"/>
</dbReference>
<evidence type="ECO:0000313" key="17">
    <source>
        <dbReference type="Proteomes" id="UP000299102"/>
    </source>
</evidence>
<evidence type="ECO:0000256" key="3">
    <source>
        <dbReference type="ARBA" id="ARBA00004286"/>
    </source>
</evidence>
<feature type="domain" description="H15" evidence="15">
    <location>
        <begin position="256"/>
        <end position="300"/>
    </location>
</feature>
<keyword evidence="10 13" id="KW-0238">DNA-binding</keyword>
<dbReference type="PROSITE" id="PS51504">
    <property type="entry name" value="H15"/>
    <property type="match status" value="1"/>
</dbReference>
<gene>
    <name evidence="16" type="primary">His4</name>
    <name evidence="16" type="ORF">EVAR_66820_1</name>
</gene>
<keyword evidence="11 13" id="KW-0539">Nucleus</keyword>
<dbReference type="GO" id="GO:0006334">
    <property type="term" value="P:nucleosome assembly"/>
    <property type="evidence" value="ECO:0007669"/>
    <property type="project" value="InterPro"/>
</dbReference>
<dbReference type="CDD" id="cd22912">
    <property type="entry name" value="HFD_H4"/>
    <property type="match status" value="1"/>
</dbReference>
<dbReference type="FunFam" id="1.10.20.10:FF:000012">
    <property type="entry name" value="Histone H4"/>
    <property type="match status" value="1"/>
</dbReference>
<sequence>MTGRGKGGKGLGKGGAKRHRKVLRDNIQGITKPAIRRPARRGGVKRISGLIYEETRGVLKVFLENVIRDAVTYTEHAKRKTVTAMDVVYALKRQGAPSTGSAVKRPGPRRIYESTSLRVSSRLASLADQMEKALSGPQNIHLYIMIVRIVKSREGQVKSCNNVDEKRSVGREALITVYPTVREVVDSGASRFAYLAFVRICIRRVPFVCENNNCTFTILSHPKHRRRRPAAAAKKPKATAVGGGGGVVKKPKAKPTHPKTSEMVNNAIRELKERSGSSLQAIKKYIAAQYKVDAEKHAPS</sequence>
<evidence type="ECO:0000313" key="16">
    <source>
        <dbReference type="EMBL" id="GBP92424.1"/>
    </source>
</evidence>
<dbReference type="Gene3D" id="1.10.10.10">
    <property type="entry name" value="Winged helix-like DNA-binding domain superfamily/Winged helix DNA-binding domain"/>
    <property type="match status" value="1"/>
</dbReference>
<evidence type="ECO:0000256" key="11">
    <source>
        <dbReference type="ARBA" id="ARBA00023242"/>
    </source>
</evidence>
<dbReference type="GO" id="GO:0000786">
    <property type="term" value="C:nucleosome"/>
    <property type="evidence" value="ECO:0007669"/>
    <property type="project" value="UniProtKB-KW"/>
</dbReference>
<evidence type="ECO:0000256" key="6">
    <source>
        <dbReference type="ARBA" id="ARBA00020836"/>
    </source>
</evidence>
<dbReference type="SUPFAM" id="SSF47113">
    <property type="entry name" value="Histone-fold"/>
    <property type="match status" value="1"/>
</dbReference>
<keyword evidence="17" id="KW-1185">Reference proteome</keyword>
<evidence type="ECO:0000256" key="5">
    <source>
        <dbReference type="ARBA" id="ARBA00011538"/>
    </source>
</evidence>
<dbReference type="InterPro" id="IPR001951">
    <property type="entry name" value="Histone_H4"/>
</dbReference>
<dbReference type="STRING" id="151549.A0A4C1ZZI0"/>
<protein>
    <recommendedName>
        <fullName evidence="6 13">Histone H4</fullName>
    </recommendedName>
</protein>
<dbReference type="GO" id="GO:0003677">
    <property type="term" value="F:DNA binding"/>
    <property type="evidence" value="ECO:0007669"/>
    <property type="project" value="UniProtKB-KW"/>
</dbReference>
<dbReference type="AlphaFoldDB" id="A0A4C1ZZI0"/>